<dbReference type="GO" id="GO:0008270">
    <property type="term" value="F:zinc ion binding"/>
    <property type="evidence" value="ECO:0007669"/>
    <property type="project" value="UniProtKB-KW"/>
</dbReference>
<name>A0A2R6P8C0_ACTCC</name>
<dbReference type="Pfam" id="PF00097">
    <property type="entry name" value="zf-C3HC4"/>
    <property type="match status" value="1"/>
</dbReference>
<dbReference type="GO" id="GO:0061630">
    <property type="term" value="F:ubiquitin protein ligase activity"/>
    <property type="evidence" value="ECO:0007669"/>
    <property type="project" value="UniProtKB-EC"/>
</dbReference>
<evidence type="ECO:0000256" key="12">
    <source>
        <dbReference type="ARBA" id="ARBA00023242"/>
    </source>
</evidence>
<accession>A0A2R6P8C0</accession>
<dbReference type="GO" id="GO:0006325">
    <property type="term" value="P:chromatin organization"/>
    <property type="evidence" value="ECO:0007669"/>
    <property type="project" value="UniProtKB-KW"/>
</dbReference>
<keyword evidence="7 13" id="KW-0863">Zinc-finger</keyword>
<feature type="region of interest" description="Disordered" evidence="16">
    <location>
        <begin position="1"/>
        <end position="35"/>
    </location>
</feature>
<sequence>MENSDQDEPDKKRPHFSSVSYAMVRHSSTSPDSKTVDAGVLQYQNQKLVQQLDVQRHELLELEGKIKELKGKQASYDNLLIIVNQLWIQLVDDLILLGLRAGTDQNVVRTLDHLDHTRGSIPSCSAEEVFLCRLLEIDTIESARKDGSLKCIKDSLDTRIFSTQELMILLEDTIDAQTTKIECVAQTLHGKSSAEADRLSELQDSKADNLVLSKQLQDPQEELKDEKYIYSSRQYILMKDQLQHWDTQVERYKGTIDSLQADRSSITRREKEMNMKAESLDTARNAIDNAGSTIEELELQLQKCVITKNELEIKMEEAVQDSGSKDIKEEFHVMASALSKEMGMMEAQLNRWKETAHEAISLREEAQSLKVRLSEKTSLREWLEDKCSEQTIEIKSLKALIEKVQKEKRELQILLDMLGQQIYDNRDIMEIKESEQRARSQTEHLRNALDEHGLELRVKAANEAEAACQLRLSRAEAEIADLRAKLDASNRDVLELKEAVKFKDGEAETYISEIETIGQAYEDMQTQNQHLLQQVTERDDYNIKLVSESVKTKLAHSFSLSEKQELAKQLQQVNKTLESLKLRIADGEDQMKVCISEALKSTQEDRHLAINHEITRWELADADKELKWLKSAVSSFEKEYEQIQRKADEIQIELGNERSERNKLDEELMELNNKVAELTLETGEAAIQKLQDEIKDSKAILKCSVCFDRPKEVVIVKCYHLFCHPCIQRNLEIRHRKCPGCGTAFGQSDVRFVKI</sequence>
<comment type="subcellular location">
    <subcellularLocation>
        <location evidence="2 14">Nucleus</location>
    </subcellularLocation>
</comment>
<dbReference type="GO" id="GO:0033503">
    <property type="term" value="C:HULC complex"/>
    <property type="evidence" value="ECO:0007669"/>
    <property type="project" value="TreeGrafter"/>
</dbReference>
<feature type="coiled-coil region" evidence="15">
    <location>
        <begin position="619"/>
        <end position="700"/>
    </location>
</feature>
<comment type="similarity">
    <text evidence="4 14">Belongs to the BRE1 family.</text>
</comment>
<evidence type="ECO:0000256" key="2">
    <source>
        <dbReference type="ARBA" id="ARBA00004123"/>
    </source>
</evidence>
<dbReference type="SUPFAM" id="SSF57850">
    <property type="entry name" value="RING/U-box"/>
    <property type="match status" value="1"/>
</dbReference>
<dbReference type="Proteomes" id="UP000241394">
    <property type="component" value="Chromosome LG28"/>
</dbReference>
<keyword evidence="11 14" id="KW-0175">Coiled coil</keyword>
<dbReference type="InterPro" id="IPR018957">
    <property type="entry name" value="Znf_C3HC4_RING-type"/>
</dbReference>
<feature type="coiled-coil region" evidence="15">
    <location>
        <begin position="280"/>
        <end position="314"/>
    </location>
</feature>
<dbReference type="AlphaFoldDB" id="A0A2R6P8C0"/>
<keyword evidence="19" id="KW-1185">Reference proteome</keyword>
<evidence type="ECO:0000259" key="17">
    <source>
        <dbReference type="PROSITE" id="PS50089"/>
    </source>
</evidence>
<keyword evidence="10 14" id="KW-0156">Chromatin regulator</keyword>
<dbReference type="PROSITE" id="PS50089">
    <property type="entry name" value="ZF_RING_2"/>
    <property type="match status" value="1"/>
</dbReference>
<dbReference type="PANTHER" id="PTHR23163">
    <property type="entry name" value="RING FINGER PROTEIN-RELATED"/>
    <property type="match status" value="1"/>
</dbReference>
<dbReference type="InterPro" id="IPR001841">
    <property type="entry name" value="Znf_RING"/>
</dbReference>
<feature type="coiled-coil region" evidence="15">
    <location>
        <begin position="45"/>
        <end position="72"/>
    </location>
</feature>
<feature type="coiled-coil region" evidence="15">
    <location>
        <begin position="387"/>
        <end position="499"/>
    </location>
</feature>
<evidence type="ECO:0000256" key="6">
    <source>
        <dbReference type="ARBA" id="ARBA00022723"/>
    </source>
</evidence>
<dbReference type="Gramene" id="PSR86891">
    <property type="protein sequence ID" value="PSR86891"/>
    <property type="gene ID" value="CEY00_Acc32521"/>
</dbReference>
<evidence type="ECO:0000256" key="15">
    <source>
        <dbReference type="SAM" id="Coils"/>
    </source>
</evidence>
<dbReference type="OMA" id="QECMADR"/>
<dbReference type="InterPro" id="IPR013083">
    <property type="entry name" value="Znf_RING/FYVE/PHD"/>
</dbReference>
<dbReference type="GO" id="GO:0005634">
    <property type="term" value="C:nucleus"/>
    <property type="evidence" value="ECO:0007669"/>
    <property type="project" value="UniProtKB-SubCell"/>
</dbReference>
<dbReference type="EMBL" id="NKQK01000028">
    <property type="protein sequence ID" value="PSR86891.1"/>
    <property type="molecule type" value="Genomic_DNA"/>
</dbReference>
<organism evidence="18 19">
    <name type="scientific">Actinidia chinensis var. chinensis</name>
    <name type="common">Chinese soft-hair kiwi</name>
    <dbReference type="NCBI Taxonomy" id="1590841"/>
    <lineage>
        <taxon>Eukaryota</taxon>
        <taxon>Viridiplantae</taxon>
        <taxon>Streptophyta</taxon>
        <taxon>Embryophyta</taxon>
        <taxon>Tracheophyta</taxon>
        <taxon>Spermatophyta</taxon>
        <taxon>Magnoliopsida</taxon>
        <taxon>eudicotyledons</taxon>
        <taxon>Gunneridae</taxon>
        <taxon>Pentapetalae</taxon>
        <taxon>asterids</taxon>
        <taxon>Ericales</taxon>
        <taxon>Actinidiaceae</taxon>
        <taxon>Actinidia</taxon>
    </lineage>
</organism>
<keyword evidence="9 14" id="KW-0862">Zinc</keyword>
<evidence type="ECO:0000256" key="14">
    <source>
        <dbReference type="RuleBase" id="RU365038"/>
    </source>
</evidence>
<protein>
    <recommendedName>
        <fullName evidence="14">E3 ubiquitin protein ligase</fullName>
        <ecNumber evidence="14">2.3.2.27</ecNumber>
    </recommendedName>
</protein>
<proteinExistence type="inferred from homology"/>
<gene>
    <name evidence="18" type="ORF">CEY00_Acc32521</name>
</gene>
<reference evidence="19" key="2">
    <citation type="journal article" date="2018" name="BMC Genomics">
        <title>A manually annotated Actinidia chinensis var. chinensis (kiwifruit) genome highlights the challenges associated with draft genomes and gene prediction in plants.</title>
        <authorList>
            <person name="Pilkington S.M."/>
            <person name="Crowhurst R."/>
            <person name="Hilario E."/>
            <person name="Nardozza S."/>
            <person name="Fraser L."/>
            <person name="Peng Y."/>
            <person name="Gunaseelan K."/>
            <person name="Simpson R."/>
            <person name="Tahir J."/>
            <person name="Deroles S.C."/>
            <person name="Templeton K."/>
            <person name="Luo Z."/>
            <person name="Davy M."/>
            <person name="Cheng C."/>
            <person name="McNeilage M."/>
            <person name="Scaglione D."/>
            <person name="Liu Y."/>
            <person name="Zhang Q."/>
            <person name="Datson P."/>
            <person name="De Silva N."/>
            <person name="Gardiner S.E."/>
            <person name="Bassett H."/>
            <person name="Chagne D."/>
            <person name="McCallum J."/>
            <person name="Dzierzon H."/>
            <person name="Deng C."/>
            <person name="Wang Y.Y."/>
            <person name="Barron L."/>
            <person name="Manako K."/>
            <person name="Bowen J."/>
            <person name="Foster T.M."/>
            <person name="Erridge Z.A."/>
            <person name="Tiffin H."/>
            <person name="Waite C.N."/>
            <person name="Davies K.M."/>
            <person name="Grierson E.P."/>
            <person name="Laing W.A."/>
            <person name="Kirk R."/>
            <person name="Chen X."/>
            <person name="Wood M."/>
            <person name="Montefiori M."/>
            <person name="Brummell D.A."/>
            <person name="Schwinn K.E."/>
            <person name="Catanach A."/>
            <person name="Fullerton C."/>
            <person name="Li D."/>
            <person name="Meiyalaghan S."/>
            <person name="Nieuwenhuizen N."/>
            <person name="Read N."/>
            <person name="Prakash R."/>
            <person name="Hunter D."/>
            <person name="Zhang H."/>
            <person name="McKenzie M."/>
            <person name="Knabel M."/>
            <person name="Harris A."/>
            <person name="Allan A.C."/>
            <person name="Gleave A."/>
            <person name="Chen A."/>
            <person name="Janssen B.J."/>
            <person name="Plunkett B."/>
            <person name="Ampomah-Dwamena C."/>
            <person name="Voogd C."/>
            <person name="Leif D."/>
            <person name="Lafferty D."/>
            <person name="Souleyre E.J.F."/>
            <person name="Varkonyi-Gasic E."/>
            <person name="Gambi F."/>
            <person name="Hanley J."/>
            <person name="Yao J.L."/>
            <person name="Cheung J."/>
            <person name="David K.M."/>
            <person name="Warren B."/>
            <person name="Marsh K."/>
            <person name="Snowden K.C."/>
            <person name="Lin-Wang K."/>
            <person name="Brian L."/>
            <person name="Martinez-Sanchez M."/>
            <person name="Wang M."/>
            <person name="Ileperuma N."/>
            <person name="Macnee N."/>
            <person name="Campin R."/>
            <person name="McAtee P."/>
            <person name="Drummond R.S.M."/>
            <person name="Espley R.V."/>
            <person name="Ireland H.S."/>
            <person name="Wu R."/>
            <person name="Atkinson R.G."/>
            <person name="Karunairetnam S."/>
            <person name="Bulley S."/>
            <person name="Chunkath S."/>
            <person name="Hanley Z."/>
            <person name="Storey R."/>
            <person name="Thrimawithana A.H."/>
            <person name="Thomson S."/>
            <person name="David C."/>
            <person name="Testolin R."/>
            <person name="Huang H."/>
            <person name="Hellens R.P."/>
            <person name="Schaffer R.J."/>
        </authorList>
    </citation>
    <scope>NUCLEOTIDE SEQUENCE [LARGE SCALE GENOMIC DNA]</scope>
    <source>
        <strain evidence="19">cv. Red5</strain>
    </source>
</reference>
<dbReference type="InterPro" id="IPR013956">
    <property type="entry name" value="E3_ubiquit_lig_Bre1"/>
</dbReference>
<keyword evidence="8 14" id="KW-0833">Ubl conjugation pathway</keyword>
<dbReference type="InterPro" id="IPR017907">
    <property type="entry name" value="Znf_RING_CS"/>
</dbReference>
<dbReference type="PANTHER" id="PTHR23163:SF8">
    <property type="entry name" value="E3 UBIQUITIN-PROTEIN LIGASE BRE1-LIKE 2"/>
    <property type="match status" value="1"/>
</dbReference>
<evidence type="ECO:0000313" key="19">
    <source>
        <dbReference type="Proteomes" id="UP000241394"/>
    </source>
</evidence>
<evidence type="ECO:0000256" key="3">
    <source>
        <dbReference type="ARBA" id="ARBA00004906"/>
    </source>
</evidence>
<evidence type="ECO:0000256" key="13">
    <source>
        <dbReference type="PROSITE-ProRule" id="PRU00175"/>
    </source>
</evidence>
<evidence type="ECO:0000256" key="16">
    <source>
        <dbReference type="SAM" id="MobiDB-lite"/>
    </source>
</evidence>
<dbReference type="OrthoDB" id="10266039at2759"/>
<dbReference type="EC" id="2.3.2.27" evidence="14"/>
<dbReference type="InParanoid" id="A0A2R6P8C0"/>
<comment type="caution">
    <text evidence="18">The sequence shown here is derived from an EMBL/GenBank/DDBJ whole genome shotgun (WGS) entry which is preliminary data.</text>
</comment>
<feature type="domain" description="RING-type" evidence="17">
    <location>
        <begin position="703"/>
        <end position="741"/>
    </location>
</feature>
<dbReference type="UniPathway" id="UPA00143"/>
<keyword evidence="6 14" id="KW-0479">Metal-binding</keyword>
<evidence type="ECO:0000313" key="18">
    <source>
        <dbReference type="EMBL" id="PSR86891.1"/>
    </source>
</evidence>
<reference evidence="18 19" key="1">
    <citation type="submission" date="2017-07" db="EMBL/GenBank/DDBJ databases">
        <title>An improved, manually edited Actinidia chinensis var. chinensis (kiwifruit) genome highlights the challenges associated with draft genomes and gene prediction in plants.</title>
        <authorList>
            <person name="Pilkington S."/>
            <person name="Crowhurst R."/>
            <person name="Hilario E."/>
            <person name="Nardozza S."/>
            <person name="Fraser L."/>
            <person name="Peng Y."/>
            <person name="Gunaseelan K."/>
            <person name="Simpson R."/>
            <person name="Tahir J."/>
            <person name="Deroles S."/>
            <person name="Templeton K."/>
            <person name="Luo Z."/>
            <person name="Davy M."/>
            <person name="Cheng C."/>
            <person name="Mcneilage M."/>
            <person name="Scaglione D."/>
            <person name="Liu Y."/>
            <person name="Zhang Q."/>
            <person name="Datson P."/>
            <person name="De Silva N."/>
            <person name="Gardiner S."/>
            <person name="Bassett H."/>
            <person name="Chagne D."/>
            <person name="Mccallum J."/>
            <person name="Dzierzon H."/>
            <person name="Deng C."/>
            <person name="Wang Y.-Y."/>
            <person name="Barron N."/>
            <person name="Manako K."/>
            <person name="Bowen J."/>
            <person name="Foster T."/>
            <person name="Erridge Z."/>
            <person name="Tiffin H."/>
            <person name="Waite C."/>
            <person name="Davies K."/>
            <person name="Grierson E."/>
            <person name="Laing W."/>
            <person name="Kirk R."/>
            <person name="Chen X."/>
            <person name="Wood M."/>
            <person name="Montefiori M."/>
            <person name="Brummell D."/>
            <person name="Schwinn K."/>
            <person name="Catanach A."/>
            <person name="Fullerton C."/>
            <person name="Li D."/>
            <person name="Meiyalaghan S."/>
            <person name="Nieuwenhuizen N."/>
            <person name="Read N."/>
            <person name="Prakash R."/>
            <person name="Hunter D."/>
            <person name="Zhang H."/>
            <person name="Mckenzie M."/>
            <person name="Knabel M."/>
            <person name="Harris A."/>
            <person name="Allan A."/>
            <person name="Chen A."/>
            <person name="Janssen B."/>
            <person name="Plunkett B."/>
            <person name="Dwamena C."/>
            <person name="Voogd C."/>
            <person name="Leif D."/>
            <person name="Lafferty D."/>
            <person name="Souleyre E."/>
            <person name="Varkonyi-Gasic E."/>
            <person name="Gambi F."/>
            <person name="Hanley J."/>
            <person name="Yao J.-L."/>
            <person name="Cheung J."/>
            <person name="David K."/>
            <person name="Warren B."/>
            <person name="Marsh K."/>
            <person name="Snowden K."/>
            <person name="Lin-Wang K."/>
            <person name="Brian L."/>
            <person name="Martinez-Sanchez M."/>
            <person name="Wang M."/>
            <person name="Ileperuma N."/>
            <person name="Macnee N."/>
            <person name="Campin R."/>
            <person name="Mcatee P."/>
            <person name="Drummond R."/>
            <person name="Espley R."/>
            <person name="Ireland H."/>
            <person name="Wu R."/>
            <person name="Atkinson R."/>
            <person name="Karunairetnam S."/>
            <person name="Bulley S."/>
            <person name="Chunkath S."/>
            <person name="Hanley Z."/>
            <person name="Storey R."/>
            <person name="Thrimawithana A."/>
            <person name="Thomson S."/>
            <person name="David C."/>
            <person name="Testolin R."/>
        </authorList>
    </citation>
    <scope>NUCLEOTIDE SEQUENCE [LARGE SCALE GENOMIC DNA]</scope>
    <source>
        <strain evidence="19">cv. Red5</strain>
        <tissue evidence="18">Young leaf</tissue>
    </source>
</reference>
<dbReference type="PROSITE" id="PS00518">
    <property type="entry name" value="ZF_RING_1"/>
    <property type="match status" value="1"/>
</dbReference>
<dbReference type="STRING" id="1590841.A0A2R6P8C0"/>
<dbReference type="GO" id="GO:0016567">
    <property type="term" value="P:protein ubiquitination"/>
    <property type="evidence" value="ECO:0007669"/>
    <property type="project" value="UniProtKB-UniRule"/>
</dbReference>
<evidence type="ECO:0000256" key="9">
    <source>
        <dbReference type="ARBA" id="ARBA00022833"/>
    </source>
</evidence>
<comment type="catalytic activity">
    <reaction evidence="1 14">
        <text>S-ubiquitinyl-[E2 ubiquitin-conjugating enzyme]-L-cysteine + [acceptor protein]-L-lysine = [E2 ubiquitin-conjugating enzyme]-L-cysteine + N(6)-ubiquitinyl-[acceptor protein]-L-lysine.</text>
        <dbReference type="EC" id="2.3.2.27"/>
    </reaction>
</comment>
<keyword evidence="5 14" id="KW-0808">Transferase</keyword>
<evidence type="ECO:0000256" key="1">
    <source>
        <dbReference type="ARBA" id="ARBA00000900"/>
    </source>
</evidence>
<dbReference type="CDD" id="cd16499">
    <property type="entry name" value="RING-HC_Bre1-like"/>
    <property type="match status" value="1"/>
</dbReference>
<comment type="pathway">
    <text evidence="3 14">Protein modification; protein ubiquitination.</text>
</comment>
<evidence type="ECO:0000256" key="5">
    <source>
        <dbReference type="ARBA" id="ARBA00022679"/>
    </source>
</evidence>
<evidence type="ECO:0000256" key="7">
    <source>
        <dbReference type="ARBA" id="ARBA00022771"/>
    </source>
</evidence>
<evidence type="ECO:0000256" key="10">
    <source>
        <dbReference type="ARBA" id="ARBA00022853"/>
    </source>
</evidence>
<evidence type="ECO:0000256" key="4">
    <source>
        <dbReference type="ARBA" id="ARBA00005555"/>
    </source>
</evidence>
<dbReference type="FunCoup" id="A0A2R6P8C0">
    <property type="interactions" value="5578"/>
</dbReference>
<keyword evidence="12 14" id="KW-0539">Nucleus</keyword>
<evidence type="ECO:0000256" key="11">
    <source>
        <dbReference type="ARBA" id="ARBA00023054"/>
    </source>
</evidence>
<dbReference type="Gene3D" id="3.30.40.10">
    <property type="entry name" value="Zinc/RING finger domain, C3HC4 (zinc finger)"/>
    <property type="match status" value="1"/>
</dbReference>
<evidence type="ECO:0000256" key="8">
    <source>
        <dbReference type="ARBA" id="ARBA00022786"/>
    </source>
</evidence>
<feature type="coiled-coil region" evidence="15">
    <location>
        <begin position="560"/>
        <end position="590"/>
    </location>
</feature>
<dbReference type="SMART" id="SM00184">
    <property type="entry name" value="RING"/>
    <property type="match status" value="1"/>
</dbReference>